<reference evidence="2" key="1">
    <citation type="submission" date="2020-11" db="EMBL/GenBank/DDBJ databases">
        <authorList>
            <consortium name="DOE Joint Genome Institute"/>
            <person name="Ahrendt S."/>
            <person name="Riley R."/>
            <person name="Andreopoulos W."/>
            <person name="Labutti K."/>
            <person name="Pangilinan J."/>
            <person name="Ruiz-Duenas F.J."/>
            <person name="Barrasa J.M."/>
            <person name="Sanchez-Garcia M."/>
            <person name="Camarero S."/>
            <person name="Miyauchi S."/>
            <person name="Serrano A."/>
            <person name="Linde D."/>
            <person name="Babiker R."/>
            <person name="Drula E."/>
            <person name="Ayuso-Fernandez I."/>
            <person name="Pacheco R."/>
            <person name="Padilla G."/>
            <person name="Ferreira P."/>
            <person name="Barriuso J."/>
            <person name="Kellner H."/>
            <person name="Castanera R."/>
            <person name="Alfaro M."/>
            <person name="Ramirez L."/>
            <person name="Pisabarro A.G."/>
            <person name="Kuo A."/>
            <person name="Tritt A."/>
            <person name="Lipzen A."/>
            <person name="He G."/>
            <person name="Yan M."/>
            <person name="Ng V."/>
            <person name="Cullen D."/>
            <person name="Martin F."/>
            <person name="Rosso M.-N."/>
            <person name="Henrissat B."/>
            <person name="Hibbett D."/>
            <person name="Martinez A.T."/>
            <person name="Grigoriev I.V."/>
        </authorList>
    </citation>
    <scope>NUCLEOTIDE SEQUENCE</scope>
    <source>
        <strain evidence="2">CIRM-BRFM 674</strain>
    </source>
</reference>
<dbReference type="Proteomes" id="UP000807469">
    <property type="component" value="Unassembled WGS sequence"/>
</dbReference>
<dbReference type="EMBL" id="MU155549">
    <property type="protein sequence ID" value="KAF9472323.1"/>
    <property type="molecule type" value="Genomic_DNA"/>
</dbReference>
<dbReference type="AlphaFoldDB" id="A0A9P5YM51"/>
<accession>A0A9P5YM51</accession>
<sequence length="58" mass="6700">MRCQEREKLSWGGLLHSGRPRNEGAECVDVDEGYAYTQESKGGLLMMGEYVRAYMRRQ</sequence>
<organism evidence="2 3">
    <name type="scientific">Pholiota conissans</name>
    <dbReference type="NCBI Taxonomy" id="109636"/>
    <lineage>
        <taxon>Eukaryota</taxon>
        <taxon>Fungi</taxon>
        <taxon>Dikarya</taxon>
        <taxon>Basidiomycota</taxon>
        <taxon>Agaricomycotina</taxon>
        <taxon>Agaricomycetes</taxon>
        <taxon>Agaricomycetidae</taxon>
        <taxon>Agaricales</taxon>
        <taxon>Agaricineae</taxon>
        <taxon>Strophariaceae</taxon>
        <taxon>Pholiota</taxon>
    </lineage>
</organism>
<comment type="caution">
    <text evidence="2">The sequence shown here is derived from an EMBL/GenBank/DDBJ whole genome shotgun (WGS) entry which is preliminary data.</text>
</comment>
<feature type="region of interest" description="Disordered" evidence="1">
    <location>
        <begin position="1"/>
        <end position="22"/>
    </location>
</feature>
<protein>
    <submittedName>
        <fullName evidence="2">Uncharacterized protein</fullName>
    </submittedName>
</protein>
<evidence type="ECO:0000313" key="3">
    <source>
        <dbReference type="Proteomes" id="UP000807469"/>
    </source>
</evidence>
<keyword evidence="3" id="KW-1185">Reference proteome</keyword>
<proteinExistence type="predicted"/>
<evidence type="ECO:0000313" key="2">
    <source>
        <dbReference type="EMBL" id="KAF9472323.1"/>
    </source>
</evidence>
<gene>
    <name evidence="2" type="ORF">BDN70DRAFT_887137</name>
</gene>
<evidence type="ECO:0000256" key="1">
    <source>
        <dbReference type="SAM" id="MobiDB-lite"/>
    </source>
</evidence>
<name>A0A9P5YM51_9AGAR</name>